<protein>
    <submittedName>
        <fullName evidence="1">CLUMA_CG018566, isoform A</fullName>
    </submittedName>
</protein>
<evidence type="ECO:0000313" key="1">
    <source>
        <dbReference type="EMBL" id="CRL05004.1"/>
    </source>
</evidence>
<accession>A0A1J1IZM2</accession>
<proteinExistence type="predicted"/>
<dbReference type="AlphaFoldDB" id="A0A1J1IZM2"/>
<name>A0A1J1IZM2_9DIPT</name>
<dbReference type="Proteomes" id="UP000183832">
    <property type="component" value="Unassembled WGS sequence"/>
</dbReference>
<evidence type="ECO:0000313" key="2">
    <source>
        <dbReference type="Proteomes" id="UP000183832"/>
    </source>
</evidence>
<dbReference type="EMBL" id="CVRI01000064">
    <property type="protein sequence ID" value="CRL05004.1"/>
    <property type="molecule type" value="Genomic_DNA"/>
</dbReference>
<keyword evidence="2" id="KW-1185">Reference proteome</keyword>
<gene>
    <name evidence="1" type="ORF">CLUMA_CG018566</name>
</gene>
<reference evidence="1 2" key="1">
    <citation type="submission" date="2015-04" db="EMBL/GenBank/DDBJ databases">
        <authorList>
            <person name="Syromyatnikov M.Y."/>
            <person name="Popov V.N."/>
        </authorList>
    </citation>
    <scope>NUCLEOTIDE SEQUENCE [LARGE SCALE GENOMIC DNA]</scope>
</reference>
<organism evidence="1 2">
    <name type="scientific">Clunio marinus</name>
    <dbReference type="NCBI Taxonomy" id="568069"/>
    <lineage>
        <taxon>Eukaryota</taxon>
        <taxon>Metazoa</taxon>
        <taxon>Ecdysozoa</taxon>
        <taxon>Arthropoda</taxon>
        <taxon>Hexapoda</taxon>
        <taxon>Insecta</taxon>
        <taxon>Pterygota</taxon>
        <taxon>Neoptera</taxon>
        <taxon>Endopterygota</taxon>
        <taxon>Diptera</taxon>
        <taxon>Nematocera</taxon>
        <taxon>Chironomoidea</taxon>
        <taxon>Chironomidae</taxon>
        <taxon>Clunio</taxon>
    </lineage>
</organism>
<sequence length="92" mass="11000">MMPVTMKPVHVKINVVQLRLHLNESFDGKKWFNMESFLWAYKDNQFRDRVCRASGKFSPHLSYAVLHKNHSRWMKYEKCLKAQISHHARPST</sequence>